<organism evidence="2">
    <name type="scientific">marine sediment metagenome</name>
    <dbReference type="NCBI Taxonomy" id="412755"/>
    <lineage>
        <taxon>unclassified sequences</taxon>
        <taxon>metagenomes</taxon>
        <taxon>ecological metagenomes</taxon>
    </lineage>
</organism>
<dbReference type="InterPro" id="IPR010710">
    <property type="entry name" value="DUF1289"/>
</dbReference>
<sequence>MANKIDSPCLSTCQLKGGMCTSCGRSIEEIRHWKSMKRPEKTSTLKRAEQRRKKLNK</sequence>
<protein>
    <recommendedName>
        <fullName evidence="3">DUF1289 domain-containing protein</fullName>
    </recommendedName>
</protein>
<accession>A0A0F9W4V5</accession>
<feature type="region of interest" description="Disordered" evidence="1">
    <location>
        <begin position="34"/>
        <end position="57"/>
    </location>
</feature>
<comment type="caution">
    <text evidence="2">The sequence shown here is derived from an EMBL/GenBank/DDBJ whole genome shotgun (WGS) entry which is preliminary data.</text>
</comment>
<proteinExistence type="predicted"/>
<evidence type="ECO:0000256" key="1">
    <source>
        <dbReference type="SAM" id="MobiDB-lite"/>
    </source>
</evidence>
<dbReference type="Pfam" id="PF06945">
    <property type="entry name" value="DUF1289"/>
    <property type="match status" value="1"/>
</dbReference>
<reference evidence="2" key="1">
    <citation type="journal article" date="2015" name="Nature">
        <title>Complex archaea that bridge the gap between prokaryotes and eukaryotes.</title>
        <authorList>
            <person name="Spang A."/>
            <person name="Saw J.H."/>
            <person name="Jorgensen S.L."/>
            <person name="Zaremba-Niedzwiedzka K."/>
            <person name="Martijn J."/>
            <person name="Lind A.E."/>
            <person name="van Eijk R."/>
            <person name="Schleper C."/>
            <person name="Guy L."/>
            <person name="Ettema T.J."/>
        </authorList>
    </citation>
    <scope>NUCLEOTIDE SEQUENCE</scope>
</reference>
<dbReference type="EMBL" id="LAZR01000013">
    <property type="protein sequence ID" value="KKO07273.1"/>
    <property type="molecule type" value="Genomic_DNA"/>
</dbReference>
<gene>
    <name evidence="2" type="ORF">LCGC14_0058410</name>
</gene>
<dbReference type="AlphaFoldDB" id="A0A0F9W4V5"/>
<name>A0A0F9W4V5_9ZZZZ</name>
<evidence type="ECO:0000313" key="2">
    <source>
        <dbReference type="EMBL" id="KKO07273.1"/>
    </source>
</evidence>
<feature type="compositionally biased region" description="Basic and acidic residues" evidence="1">
    <location>
        <begin position="34"/>
        <end position="48"/>
    </location>
</feature>
<evidence type="ECO:0008006" key="3">
    <source>
        <dbReference type="Google" id="ProtNLM"/>
    </source>
</evidence>